<accession>A0A381ZK38</accession>
<sequence length="72" mass="7503">MRVADLGGYRSGNPPVGCVTEVPSGDPTIPLALNRWAAFEGCVRADGEVAHTRNIVSLIRLCATHTASGLAI</sequence>
<dbReference type="AlphaFoldDB" id="A0A381ZK38"/>
<evidence type="ECO:0000313" key="1">
    <source>
        <dbReference type="EMBL" id="SVA89113.1"/>
    </source>
</evidence>
<gene>
    <name evidence="1" type="ORF">METZ01_LOCUS141967</name>
</gene>
<proteinExistence type="predicted"/>
<protein>
    <submittedName>
        <fullName evidence="1">Uncharacterized protein</fullName>
    </submittedName>
</protein>
<reference evidence="1" key="1">
    <citation type="submission" date="2018-05" db="EMBL/GenBank/DDBJ databases">
        <authorList>
            <person name="Lanie J.A."/>
            <person name="Ng W.-L."/>
            <person name="Kazmierczak K.M."/>
            <person name="Andrzejewski T.M."/>
            <person name="Davidsen T.M."/>
            <person name="Wayne K.J."/>
            <person name="Tettelin H."/>
            <person name="Glass J.I."/>
            <person name="Rusch D."/>
            <person name="Podicherti R."/>
            <person name="Tsui H.-C.T."/>
            <person name="Winkler M.E."/>
        </authorList>
    </citation>
    <scope>NUCLEOTIDE SEQUENCE</scope>
</reference>
<dbReference type="EMBL" id="UINC01021482">
    <property type="protein sequence ID" value="SVA89113.1"/>
    <property type="molecule type" value="Genomic_DNA"/>
</dbReference>
<organism evidence="1">
    <name type="scientific">marine metagenome</name>
    <dbReference type="NCBI Taxonomy" id="408172"/>
    <lineage>
        <taxon>unclassified sequences</taxon>
        <taxon>metagenomes</taxon>
        <taxon>ecological metagenomes</taxon>
    </lineage>
</organism>
<name>A0A381ZK38_9ZZZZ</name>